<name>A0AAD5T3T5_9FUNG</name>
<dbReference type="InterPro" id="IPR001895">
    <property type="entry name" value="RASGEF_cat_dom"/>
</dbReference>
<dbReference type="InterPro" id="IPR023578">
    <property type="entry name" value="Ras_GEF_dom_sf"/>
</dbReference>
<evidence type="ECO:0000313" key="5">
    <source>
        <dbReference type="EMBL" id="KAJ3117360.1"/>
    </source>
</evidence>
<dbReference type="CDD" id="cd00155">
    <property type="entry name" value="RasGEF"/>
    <property type="match status" value="1"/>
</dbReference>
<dbReference type="PANTHER" id="PTHR23113:SF356">
    <property type="entry name" value="FI05912P-RELATED"/>
    <property type="match status" value="1"/>
</dbReference>
<protein>
    <recommendedName>
        <fullName evidence="4">Ras-GEF domain-containing protein</fullName>
    </recommendedName>
</protein>
<accession>A0AAD5T3T5</accession>
<dbReference type="PROSITE" id="PS00720">
    <property type="entry name" value="RASGEF"/>
    <property type="match status" value="1"/>
</dbReference>
<dbReference type="InterPro" id="IPR036964">
    <property type="entry name" value="RASGEF_cat_dom_sf"/>
</dbReference>
<sequence>MAFHPVEGAIPSNWTEPPSPPAPDTSSPKYIRVFISNAGSTVIQVTQSMPFSEILNAVCAKRQLTPGANLKLSIVHRNGTENNAVDHRKRLADFSDVDFIKLVDANTNAFAATGNDFNGTVSHGNLSRVSGVYSGGASGGSAAGIFGSNSDVLVKGREEMRIAKNNNSSAFNIGTGGGSTANLLKANMFKKTVPSTNDVVSSFKGMEVSTGSSGGTASGRSSVERLKQQPNQRQLSTSQLYQEVSNPGTTSLSAVAPDPAADTSILSNGTAGIASTSSIKRQDSVSSSILPESRPSYASGVEKMERSDSAQYVFLVLFSSENKKKRKPAFLSKDGTTLKKLSIRPNRSRSNTAGIQEVSKRLDSTAVAAADIPDKQYATLLVTLPNFRSITIRAPTDSPLDAILEFICMRHEDIDFDSHTFQRNDAAERTVEMDRTLGSIVNELKVEEVFIVPEAKVYRSTYFSEDGVDILMMQTIQGRCEINLSGIEWYFMPAEEFFRQLVSRYNCVPPENGTAEELEYYSIMKIPIQKCDREMTPYLNFFIDRFDKESYWVATEVVMQKDAKKRVAVLSKFILTTKACQEANNFFSLFSLMSGLGLSPVSRLKKTWEALPEKSKAVYSELEKIIDPSRNMKNYRDLLAKAVPPIVPFLPIYLKDLTFMNDGNAKYVENMINFDKLRMMGNRVKDIVSLVAVEYKGEEKPPIQNYISKPPVEKNMSKLKEMSLECEKSEK</sequence>
<evidence type="ECO:0000256" key="1">
    <source>
        <dbReference type="ARBA" id="ARBA00022658"/>
    </source>
</evidence>
<reference evidence="5" key="1">
    <citation type="submission" date="2020-05" db="EMBL/GenBank/DDBJ databases">
        <title>Phylogenomic resolution of chytrid fungi.</title>
        <authorList>
            <person name="Stajich J.E."/>
            <person name="Amses K."/>
            <person name="Simmons R."/>
            <person name="Seto K."/>
            <person name="Myers J."/>
            <person name="Bonds A."/>
            <person name="Quandt C.A."/>
            <person name="Barry K."/>
            <person name="Liu P."/>
            <person name="Grigoriev I."/>
            <person name="Longcore J.E."/>
            <person name="James T.Y."/>
        </authorList>
    </citation>
    <scope>NUCLEOTIDE SEQUENCE</scope>
    <source>
        <strain evidence="5">JEL0513</strain>
    </source>
</reference>
<dbReference type="InterPro" id="IPR019804">
    <property type="entry name" value="Ras_G-nucl-exch_fac_CS"/>
</dbReference>
<evidence type="ECO:0000259" key="4">
    <source>
        <dbReference type="PROSITE" id="PS50009"/>
    </source>
</evidence>
<dbReference type="PANTHER" id="PTHR23113">
    <property type="entry name" value="GUANINE NUCLEOTIDE EXCHANGE FACTOR"/>
    <property type="match status" value="1"/>
</dbReference>
<dbReference type="PROSITE" id="PS50009">
    <property type="entry name" value="RASGEF_CAT"/>
    <property type="match status" value="1"/>
</dbReference>
<feature type="region of interest" description="Disordered" evidence="3">
    <location>
        <begin position="206"/>
        <end position="235"/>
    </location>
</feature>
<evidence type="ECO:0000313" key="6">
    <source>
        <dbReference type="Proteomes" id="UP001211907"/>
    </source>
</evidence>
<feature type="compositionally biased region" description="Polar residues" evidence="3">
    <location>
        <begin position="276"/>
        <end position="290"/>
    </location>
</feature>
<gene>
    <name evidence="5" type="ORF">HK100_000840</name>
</gene>
<dbReference type="AlphaFoldDB" id="A0AAD5T3T5"/>
<dbReference type="GO" id="GO:0005085">
    <property type="term" value="F:guanyl-nucleotide exchange factor activity"/>
    <property type="evidence" value="ECO:0007669"/>
    <property type="project" value="UniProtKB-KW"/>
</dbReference>
<feature type="region of interest" description="Disordered" evidence="3">
    <location>
        <begin position="276"/>
        <end position="295"/>
    </location>
</feature>
<evidence type="ECO:0000256" key="2">
    <source>
        <dbReference type="PROSITE-ProRule" id="PRU00168"/>
    </source>
</evidence>
<evidence type="ECO:0000256" key="3">
    <source>
        <dbReference type="SAM" id="MobiDB-lite"/>
    </source>
</evidence>
<dbReference type="SUPFAM" id="SSF48366">
    <property type="entry name" value="Ras GEF"/>
    <property type="match status" value="1"/>
</dbReference>
<dbReference type="GO" id="GO:0007265">
    <property type="term" value="P:Ras protein signal transduction"/>
    <property type="evidence" value="ECO:0007669"/>
    <property type="project" value="TreeGrafter"/>
</dbReference>
<dbReference type="InterPro" id="IPR008937">
    <property type="entry name" value="Ras-like_GEF"/>
</dbReference>
<keyword evidence="6" id="KW-1185">Reference proteome</keyword>
<dbReference type="EMBL" id="JADGJH010001172">
    <property type="protein sequence ID" value="KAJ3117360.1"/>
    <property type="molecule type" value="Genomic_DNA"/>
</dbReference>
<feature type="domain" description="Ras-GEF" evidence="4">
    <location>
        <begin position="493"/>
        <end position="729"/>
    </location>
</feature>
<dbReference type="GO" id="GO:0005886">
    <property type="term" value="C:plasma membrane"/>
    <property type="evidence" value="ECO:0007669"/>
    <property type="project" value="TreeGrafter"/>
</dbReference>
<dbReference type="SMART" id="SM00147">
    <property type="entry name" value="RasGEF"/>
    <property type="match status" value="1"/>
</dbReference>
<dbReference type="Pfam" id="PF00617">
    <property type="entry name" value="RasGEF"/>
    <property type="match status" value="1"/>
</dbReference>
<dbReference type="Proteomes" id="UP001211907">
    <property type="component" value="Unassembled WGS sequence"/>
</dbReference>
<proteinExistence type="predicted"/>
<dbReference type="Gene3D" id="1.10.840.10">
    <property type="entry name" value="Ras guanine-nucleotide exchange factors catalytic domain"/>
    <property type="match status" value="1"/>
</dbReference>
<keyword evidence="1 2" id="KW-0344">Guanine-nucleotide releasing factor</keyword>
<organism evidence="5 6">
    <name type="scientific">Physocladia obscura</name>
    <dbReference type="NCBI Taxonomy" id="109957"/>
    <lineage>
        <taxon>Eukaryota</taxon>
        <taxon>Fungi</taxon>
        <taxon>Fungi incertae sedis</taxon>
        <taxon>Chytridiomycota</taxon>
        <taxon>Chytridiomycota incertae sedis</taxon>
        <taxon>Chytridiomycetes</taxon>
        <taxon>Chytridiales</taxon>
        <taxon>Chytriomycetaceae</taxon>
        <taxon>Physocladia</taxon>
    </lineage>
</organism>
<comment type="caution">
    <text evidence="5">The sequence shown here is derived from an EMBL/GenBank/DDBJ whole genome shotgun (WGS) entry which is preliminary data.</text>
</comment>
<feature type="region of interest" description="Disordered" evidence="3">
    <location>
        <begin position="1"/>
        <end position="25"/>
    </location>
</feature>